<dbReference type="RefSeq" id="WP_156627580.1">
    <property type="nucleotide sequence ID" value="NZ_CACRTO010000046.1"/>
</dbReference>
<reference evidence="1" key="1">
    <citation type="submission" date="2019-11" db="EMBL/GenBank/DDBJ databases">
        <authorList>
            <person name="Feng L."/>
        </authorList>
    </citation>
    <scope>NUCLEOTIDE SEQUENCE</scope>
    <source>
        <strain evidence="1">CTertiumLFYP3</strain>
    </source>
</reference>
<accession>A0A6N3GA71</accession>
<evidence type="ECO:0000313" key="1">
    <source>
        <dbReference type="EMBL" id="VYU61354.1"/>
    </source>
</evidence>
<organism evidence="1">
    <name type="scientific">Clostridium tertium</name>
    <dbReference type="NCBI Taxonomy" id="1559"/>
    <lineage>
        <taxon>Bacteria</taxon>
        <taxon>Bacillati</taxon>
        <taxon>Bacillota</taxon>
        <taxon>Clostridia</taxon>
        <taxon>Eubacteriales</taxon>
        <taxon>Clostridiaceae</taxon>
        <taxon>Clostridium</taxon>
    </lineage>
</organism>
<proteinExistence type="predicted"/>
<sequence length="67" mass="7923">MLYLLNQLNCNYKANKFVLTDDDYIDFSVPFISTDEEFNPELLIALSNNILKNLEEDYAKIMRVIWS</sequence>
<dbReference type="EMBL" id="CACRTO010000046">
    <property type="protein sequence ID" value="VYU61354.1"/>
    <property type="molecule type" value="Genomic_DNA"/>
</dbReference>
<name>A0A6N3GA71_9CLOT</name>
<gene>
    <name evidence="1" type="ORF">CTLFYP3_03128</name>
</gene>
<dbReference type="AlphaFoldDB" id="A0A6N3GA71"/>
<protein>
    <submittedName>
        <fullName evidence="1">Uncharacterized protein</fullName>
    </submittedName>
</protein>